<gene>
    <name evidence="2" type="ORF">A2Y62_12140</name>
</gene>
<accession>A0A1F5VDH0</accession>
<proteinExistence type="predicted"/>
<comment type="caution">
    <text evidence="2">The sequence shown here is derived from an EMBL/GenBank/DDBJ whole genome shotgun (WGS) entry which is preliminary data.</text>
</comment>
<keyword evidence="1" id="KW-0812">Transmembrane</keyword>
<keyword evidence="1" id="KW-0472">Membrane</keyword>
<dbReference type="AlphaFoldDB" id="A0A1F5VDH0"/>
<name>A0A1F5VDH0_9BACT</name>
<evidence type="ECO:0000256" key="1">
    <source>
        <dbReference type="SAM" id="Phobius"/>
    </source>
</evidence>
<protein>
    <submittedName>
        <fullName evidence="2">Uncharacterized protein</fullName>
    </submittedName>
</protein>
<organism evidence="2 3">
    <name type="scientific">Candidatus Fischerbacteria bacterium RBG_13_37_8</name>
    <dbReference type="NCBI Taxonomy" id="1817863"/>
    <lineage>
        <taxon>Bacteria</taxon>
        <taxon>Candidatus Fischeribacteriota</taxon>
    </lineage>
</organism>
<sequence>MKVPTIYFLDMVLEPRQNIIRNSFLEAGSQNSSKNNSKKEGLFRGRISFSLSFFAEFLAMLFVINAGTAF</sequence>
<dbReference type="Proteomes" id="UP000178943">
    <property type="component" value="Unassembled WGS sequence"/>
</dbReference>
<evidence type="ECO:0000313" key="2">
    <source>
        <dbReference type="EMBL" id="OGF61445.1"/>
    </source>
</evidence>
<feature type="transmembrane region" description="Helical" evidence="1">
    <location>
        <begin position="47"/>
        <end position="67"/>
    </location>
</feature>
<dbReference type="EMBL" id="MFGW01000195">
    <property type="protein sequence ID" value="OGF61445.1"/>
    <property type="molecule type" value="Genomic_DNA"/>
</dbReference>
<reference evidence="2 3" key="1">
    <citation type="journal article" date="2016" name="Nat. Commun.">
        <title>Thousands of microbial genomes shed light on interconnected biogeochemical processes in an aquifer system.</title>
        <authorList>
            <person name="Anantharaman K."/>
            <person name="Brown C.T."/>
            <person name="Hug L.A."/>
            <person name="Sharon I."/>
            <person name="Castelle C.J."/>
            <person name="Probst A.J."/>
            <person name="Thomas B.C."/>
            <person name="Singh A."/>
            <person name="Wilkins M.J."/>
            <person name="Karaoz U."/>
            <person name="Brodie E.L."/>
            <person name="Williams K.H."/>
            <person name="Hubbard S.S."/>
            <person name="Banfield J.F."/>
        </authorList>
    </citation>
    <scope>NUCLEOTIDE SEQUENCE [LARGE SCALE GENOMIC DNA]</scope>
</reference>
<evidence type="ECO:0000313" key="3">
    <source>
        <dbReference type="Proteomes" id="UP000178943"/>
    </source>
</evidence>
<dbReference type="STRING" id="1817863.A2Y62_12140"/>
<keyword evidence="1" id="KW-1133">Transmembrane helix</keyword>